<evidence type="ECO:0000256" key="1">
    <source>
        <dbReference type="SAM" id="MobiDB-lite"/>
    </source>
</evidence>
<evidence type="ECO:0000313" key="4">
    <source>
        <dbReference type="Proteomes" id="UP001626593"/>
    </source>
</evidence>
<dbReference type="SUPFAM" id="SSF110997">
    <property type="entry name" value="Sporulation related repeat"/>
    <property type="match status" value="1"/>
</dbReference>
<dbReference type="InterPro" id="IPR007730">
    <property type="entry name" value="SPOR-like_dom"/>
</dbReference>
<dbReference type="PANTHER" id="PTHR38687">
    <property type="entry name" value="CELL DIVISION PROTEIN DEDD-RELATED"/>
    <property type="match status" value="1"/>
</dbReference>
<dbReference type="Gene3D" id="3.30.70.1070">
    <property type="entry name" value="Sporulation related repeat"/>
    <property type="match status" value="1"/>
</dbReference>
<reference evidence="3 4" key="1">
    <citation type="submission" date="2023-12" db="EMBL/GenBank/DDBJ databases">
        <title>A. evansii MAY27, complete genome.</title>
        <authorList>
            <person name="Wang Y."/>
        </authorList>
    </citation>
    <scope>NUCLEOTIDE SEQUENCE [LARGE SCALE GENOMIC DNA]</scope>
    <source>
        <strain evidence="3 4">MAY27</strain>
    </source>
</reference>
<dbReference type="Proteomes" id="UP001626593">
    <property type="component" value="Chromosome"/>
</dbReference>
<dbReference type="PROSITE" id="PS51724">
    <property type="entry name" value="SPOR"/>
    <property type="match status" value="1"/>
</dbReference>
<dbReference type="Pfam" id="PF05036">
    <property type="entry name" value="SPOR"/>
    <property type="match status" value="1"/>
</dbReference>
<feature type="region of interest" description="Disordered" evidence="1">
    <location>
        <begin position="39"/>
        <end position="136"/>
    </location>
</feature>
<organism evidence="3 4">
    <name type="scientific">Aromatoleum evansii</name>
    <name type="common">Azoarcus evansii</name>
    <dbReference type="NCBI Taxonomy" id="59406"/>
    <lineage>
        <taxon>Bacteria</taxon>
        <taxon>Pseudomonadati</taxon>
        <taxon>Pseudomonadota</taxon>
        <taxon>Betaproteobacteria</taxon>
        <taxon>Rhodocyclales</taxon>
        <taxon>Rhodocyclaceae</taxon>
        <taxon>Aromatoleum</taxon>
    </lineage>
</organism>
<dbReference type="EMBL" id="CP141259">
    <property type="protein sequence ID" value="WRL47596.1"/>
    <property type="molecule type" value="Genomic_DNA"/>
</dbReference>
<gene>
    <name evidence="3" type="ORF">U5817_06005</name>
</gene>
<dbReference type="PANTHER" id="PTHR38687:SF1">
    <property type="entry name" value="CELL DIVISION PROTEIN DEDD"/>
    <property type="match status" value="1"/>
</dbReference>
<feature type="domain" description="SPOR" evidence="2">
    <location>
        <begin position="159"/>
        <end position="233"/>
    </location>
</feature>
<dbReference type="RefSeq" id="WP_407280022.1">
    <property type="nucleotide sequence ID" value="NZ_CP141259.1"/>
</dbReference>
<sequence length="233" mass="23827">MTDSDNVELKKRARRRLVGAAALALLAAIILPMVMDQEPSAPAQDIQVTIPDREADNALSRPIAGRPTRDPEPQLAPPPEEQPPTAASSEAPRQEIATNVPSPPRPAPTQEGAPKGGPATSAAVEPSKSALAPAPTNTISDSARAQAILDGKAALPSAPAAGNSFVVQIGAFGDGAKAASIAADLKRRGFAAYTEKVGAMTRVRIGPFGGRDDADKAAQRVRASGLSGSVVPK</sequence>
<accession>A0ABZ1AP03</accession>
<evidence type="ECO:0000313" key="3">
    <source>
        <dbReference type="EMBL" id="WRL47596.1"/>
    </source>
</evidence>
<name>A0ABZ1AP03_AROEV</name>
<proteinExistence type="predicted"/>
<keyword evidence="4" id="KW-1185">Reference proteome</keyword>
<dbReference type="InterPro" id="IPR052521">
    <property type="entry name" value="Cell_div_SPOR-domain"/>
</dbReference>
<dbReference type="InterPro" id="IPR036680">
    <property type="entry name" value="SPOR-like_sf"/>
</dbReference>
<protein>
    <submittedName>
        <fullName evidence="3">SPOR domain-containing protein</fullName>
    </submittedName>
</protein>
<feature type="region of interest" description="Disordered" evidence="1">
    <location>
        <begin position="206"/>
        <end position="233"/>
    </location>
</feature>
<evidence type="ECO:0000259" key="2">
    <source>
        <dbReference type="PROSITE" id="PS51724"/>
    </source>
</evidence>